<protein>
    <submittedName>
        <fullName evidence="3 4">Uncharacterized protein isoform X1</fullName>
    </submittedName>
</protein>
<proteinExistence type="predicted"/>
<evidence type="ECO:0000313" key="3">
    <source>
        <dbReference type="RefSeq" id="XP_016489539.1"/>
    </source>
</evidence>
<sequence>MHYPLADLQCVVLALCAHSIEGMSEVGKSLKSKDQKELLGLLISENHTWKICTHGHCSFSSFKMFEEVNNSATQCTIPEDTRMKHVLPSFNKLRHGFPLDFAGCLISIGREYKAPTSFMINEEGAVVWFTWLRVRLTRKNWMTNRMTNMDYKIWTENETAYTYGLGFWIVRPGIHLHFIYQMNQFGRVARRCNSPVGSTMTGQFYNAWSTLWDSIYFIIIWLDFIIHLHSYSLVLNVISMSSTLLNFDSRIDVLSLAMLLHFVRLVNTLFFGFDIYKN</sequence>
<dbReference type="KEGG" id="nta:107809421"/>
<gene>
    <name evidence="3 4" type="primary">LOC107809421</name>
</gene>
<organism evidence="3">
    <name type="scientific">Nicotiana tabacum</name>
    <name type="common">Common tobacco</name>
    <dbReference type="NCBI Taxonomy" id="4097"/>
    <lineage>
        <taxon>Eukaryota</taxon>
        <taxon>Viridiplantae</taxon>
        <taxon>Streptophyta</taxon>
        <taxon>Embryophyta</taxon>
        <taxon>Tracheophyta</taxon>
        <taxon>Spermatophyta</taxon>
        <taxon>Magnoliopsida</taxon>
        <taxon>eudicotyledons</taxon>
        <taxon>Gunneridae</taxon>
        <taxon>Pentapetalae</taxon>
        <taxon>asterids</taxon>
        <taxon>lamiids</taxon>
        <taxon>Solanales</taxon>
        <taxon>Solanaceae</taxon>
        <taxon>Nicotianoideae</taxon>
        <taxon>Nicotianeae</taxon>
        <taxon>Nicotiana</taxon>
    </lineage>
</organism>
<keyword evidence="1" id="KW-1133">Transmembrane helix</keyword>
<feature type="chain" id="PRO_5015069949" evidence="2">
    <location>
        <begin position="23"/>
        <end position="278"/>
    </location>
</feature>
<name>A0A1S4BKZ1_TOBAC</name>
<evidence type="ECO:0000313" key="4">
    <source>
        <dbReference type="RefSeq" id="XP_016489540.1"/>
    </source>
</evidence>
<keyword evidence="1" id="KW-0472">Membrane</keyword>
<dbReference type="AlphaFoldDB" id="A0A1S4BKZ1"/>
<evidence type="ECO:0000256" key="1">
    <source>
        <dbReference type="SAM" id="Phobius"/>
    </source>
</evidence>
<dbReference type="RefSeq" id="XP_016489539.1">
    <property type="nucleotide sequence ID" value="XM_016634053.1"/>
</dbReference>
<dbReference type="PaxDb" id="4097-A0A1S4BKZ1"/>
<feature type="transmembrane region" description="Helical" evidence="1">
    <location>
        <begin position="254"/>
        <end position="276"/>
    </location>
</feature>
<keyword evidence="2" id="KW-0732">Signal</keyword>
<feature type="signal peptide" evidence="2">
    <location>
        <begin position="1"/>
        <end position="22"/>
    </location>
</feature>
<dbReference type="RefSeq" id="XP_016489540.1">
    <property type="nucleotide sequence ID" value="XM_016634054.1"/>
</dbReference>
<feature type="transmembrane region" description="Helical" evidence="1">
    <location>
        <begin position="215"/>
        <end position="234"/>
    </location>
</feature>
<keyword evidence="1" id="KW-0812">Transmembrane</keyword>
<reference evidence="3 4" key="1">
    <citation type="submission" date="2025-04" db="UniProtKB">
        <authorList>
            <consortium name="RefSeq"/>
        </authorList>
    </citation>
    <scope>IDENTIFICATION</scope>
</reference>
<evidence type="ECO:0000256" key="2">
    <source>
        <dbReference type="SAM" id="SignalP"/>
    </source>
</evidence>
<accession>A0A1S4BKZ1</accession>